<dbReference type="EMBL" id="JAMQOT010000001">
    <property type="protein sequence ID" value="MDF9744994.1"/>
    <property type="molecule type" value="Genomic_DNA"/>
</dbReference>
<keyword evidence="1" id="KW-1133">Transmembrane helix</keyword>
<feature type="transmembrane region" description="Helical" evidence="1">
    <location>
        <begin position="98"/>
        <end position="118"/>
    </location>
</feature>
<dbReference type="Proteomes" id="UP001154061">
    <property type="component" value="Unassembled WGS sequence"/>
</dbReference>
<reference evidence="2" key="1">
    <citation type="submission" date="2022-06" db="EMBL/GenBank/DDBJ databases">
        <title>Natrinema sp. a new haloarchaeum isolate from saline soil.</title>
        <authorList>
            <person name="Strakova D."/>
            <person name="Galisteo C."/>
            <person name="Sanchez-Porro C."/>
            <person name="Ventosa A."/>
        </authorList>
    </citation>
    <scope>NUCLEOTIDE SEQUENCE</scope>
    <source>
        <strain evidence="2">S1CR25-10</strain>
    </source>
</reference>
<organism evidence="2 3">
    <name type="scientific">Natrinema salsiterrestre</name>
    <dbReference type="NCBI Taxonomy" id="2950540"/>
    <lineage>
        <taxon>Archaea</taxon>
        <taxon>Methanobacteriati</taxon>
        <taxon>Methanobacteriota</taxon>
        <taxon>Stenosarchaea group</taxon>
        <taxon>Halobacteria</taxon>
        <taxon>Halobacteriales</taxon>
        <taxon>Natrialbaceae</taxon>
        <taxon>Natrinema</taxon>
    </lineage>
</organism>
<dbReference type="RefSeq" id="WP_277520457.1">
    <property type="nucleotide sequence ID" value="NZ_JAMQOT010000001.1"/>
</dbReference>
<keyword evidence="3" id="KW-1185">Reference proteome</keyword>
<sequence>MTRWFSSLFGITMLGIGGLLLAVSARAGLPSPSVILIPPSLVVAGILKVVGGHRDSVTFGGRSVPWNVLVGLGDIVLGTVVIPAAIPDIVSGNADSRFNALGMLAGGTFMIWHGVQVARDTHRVDLEDLQELPSGPVVALFAVLVGWIGIGLLIAIVLGPLP</sequence>
<proteinExistence type="predicted"/>
<dbReference type="InterPro" id="IPR058307">
    <property type="entry name" value="DUF7994"/>
</dbReference>
<evidence type="ECO:0000256" key="1">
    <source>
        <dbReference type="SAM" id="Phobius"/>
    </source>
</evidence>
<gene>
    <name evidence="2" type="ORF">NDI89_05265</name>
</gene>
<keyword evidence="1" id="KW-0812">Transmembrane</keyword>
<evidence type="ECO:0000313" key="2">
    <source>
        <dbReference type="EMBL" id="MDF9744994.1"/>
    </source>
</evidence>
<feature type="transmembrane region" description="Helical" evidence="1">
    <location>
        <begin position="138"/>
        <end position="161"/>
    </location>
</feature>
<protein>
    <submittedName>
        <fullName evidence="2">Uncharacterized protein</fullName>
    </submittedName>
</protein>
<dbReference type="Pfam" id="PF25957">
    <property type="entry name" value="DUF7994"/>
    <property type="match status" value="1"/>
</dbReference>
<evidence type="ECO:0000313" key="3">
    <source>
        <dbReference type="Proteomes" id="UP001154061"/>
    </source>
</evidence>
<name>A0A9Q4L0E5_9EURY</name>
<dbReference type="AlphaFoldDB" id="A0A9Q4L0E5"/>
<comment type="caution">
    <text evidence="2">The sequence shown here is derived from an EMBL/GenBank/DDBJ whole genome shotgun (WGS) entry which is preliminary data.</text>
</comment>
<accession>A0A9Q4L0E5</accession>
<keyword evidence="1" id="KW-0472">Membrane</keyword>
<feature type="transmembrane region" description="Helical" evidence="1">
    <location>
        <begin position="64"/>
        <end position="86"/>
    </location>
</feature>